<name>A0A7Y9RW71_9ACTN</name>
<dbReference type="RefSeq" id="WP_179518295.1">
    <property type="nucleotide sequence ID" value="NZ_JACCAC010000001.1"/>
</dbReference>
<dbReference type="Pfam" id="PF11127">
    <property type="entry name" value="YgaP-like_TM"/>
    <property type="match status" value="1"/>
</dbReference>
<organism evidence="2 3">
    <name type="scientific">Nocardioides perillae</name>
    <dbReference type="NCBI Taxonomy" id="1119534"/>
    <lineage>
        <taxon>Bacteria</taxon>
        <taxon>Bacillati</taxon>
        <taxon>Actinomycetota</taxon>
        <taxon>Actinomycetes</taxon>
        <taxon>Propionibacteriales</taxon>
        <taxon>Nocardioidaceae</taxon>
        <taxon>Nocardioides</taxon>
    </lineage>
</organism>
<gene>
    <name evidence="2" type="ORF">BJ989_002242</name>
</gene>
<reference evidence="2 3" key="1">
    <citation type="submission" date="2020-07" db="EMBL/GenBank/DDBJ databases">
        <title>Sequencing the genomes of 1000 actinobacteria strains.</title>
        <authorList>
            <person name="Klenk H.-P."/>
        </authorList>
    </citation>
    <scope>NUCLEOTIDE SEQUENCE [LARGE SCALE GENOMIC DNA]</scope>
    <source>
        <strain evidence="2 3">DSM 24552</strain>
    </source>
</reference>
<dbReference type="EMBL" id="JACCAC010000001">
    <property type="protein sequence ID" value="NYG55938.1"/>
    <property type="molecule type" value="Genomic_DNA"/>
</dbReference>
<evidence type="ECO:0000313" key="2">
    <source>
        <dbReference type="EMBL" id="NYG55938.1"/>
    </source>
</evidence>
<dbReference type="Proteomes" id="UP000544110">
    <property type="component" value="Unassembled WGS sequence"/>
</dbReference>
<feature type="domain" description="Inner membrane protein YgaP-like transmembrane" evidence="1">
    <location>
        <begin position="2"/>
        <end position="56"/>
    </location>
</feature>
<dbReference type="InterPro" id="IPR021309">
    <property type="entry name" value="YgaP-like_TM"/>
</dbReference>
<evidence type="ECO:0000313" key="3">
    <source>
        <dbReference type="Proteomes" id="UP000544110"/>
    </source>
</evidence>
<accession>A0A7Y9RW71</accession>
<protein>
    <recommendedName>
        <fullName evidence="1">Inner membrane protein YgaP-like transmembrane domain-containing protein</fullName>
    </recommendedName>
</protein>
<keyword evidence="3" id="KW-1185">Reference proteome</keyword>
<comment type="caution">
    <text evidence="2">The sequence shown here is derived from an EMBL/GenBank/DDBJ whole genome shotgun (WGS) entry which is preliminary data.</text>
</comment>
<evidence type="ECO:0000259" key="1">
    <source>
        <dbReference type="Pfam" id="PF11127"/>
    </source>
</evidence>
<dbReference type="AlphaFoldDB" id="A0A7Y9RW71"/>
<dbReference type="Gene3D" id="6.10.140.1340">
    <property type="match status" value="1"/>
</dbReference>
<sequence>MSVESAVRMLAGTLVLASLALTLLVSHWWLVLGAFVGANLIQSSLTGFCPAEKVLSRVLPSSPFRP</sequence>
<proteinExistence type="predicted"/>